<organism evidence="3 4">
    <name type="scientific">Clohesyomyces aquaticus</name>
    <dbReference type="NCBI Taxonomy" id="1231657"/>
    <lineage>
        <taxon>Eukaryota</taxon>
        <taxon>Fungi</taxon>
        <taxon>Dikarya</taxon>
        <taxon>Ascomycota</taxon>
        <taxon>Pezizomycotina</taxon>
        <taxon>Dothideomycetes</taxon>
        <taxon>Pleosporomycetidae</taxon>
        <taxon>Pleosporales</taxon>
        <taxon>Lindgomycetaceae</taxon>
        <taxon>Clohesyomyces</taxon>
    </lineage>
</organism>
<keyword evidence="1" id="KW-0472">Membrane</keyword>
<protein>
    <recommendedName>
        <fullName evidence="2">DUF6536 domain-containing protein</fullName>
    </recommendedName>
</protein>
<proteinExistence type="predicted"/>
<sequence length="244" mass="27841">IADLMYGEAAYISRSSTVFHLFINAGSTILLSASNYTMQVLCSPSREDIDIAHTKGSWLDVGLLSLRNLRSIPRRRAVMWFILAVSSIPLHLFYNASVFQIATFNEYDITTIDVKSAKWNELNSTSDTYWNLSNTDWKQIYNKKYVSEHGDLYIIIDRLAFATTIQDFAGKATEYMPLTIQHGNWTHIENITIESPEWIRYDVFTAIAENTNVTDPTRPISAHVTHAWARIVRPQSRINSVLTS</sequence>
<dbReference type="Pfam" id="PF20163">
    <property type="entry name" value="DUF6536"/>
    <property type="match status" value="1"/>
</dbReference>
<evidence type="ECO:0000259" key="2">
    <source>
        <dbReference type="Pfam" id="PF20163"/>
    </source>
</evidence>
<dbReference type="InterPro" id="IPR046623">
    <property type="entry name" value="DUF6536"/>
</dbReference>
<dbReference type="STRING" id="1231657.A0A1Y1YGE3"/>
<keyword evidence="1" id="KW-0812">Transmembrane</keyword>
<feature type="domain" description="DUF6536" evidence="2">
    <location>
        <begin position="4"/>
        <end position="112"/>
    </location>
</feature>
<gene>
    <name evidence="3" type="ORF">BCR34DRAFT_497227</name>
</gene>
<dbReference type="AlphaFoldDB" id="A0A1Y1YGE3"/>
<evidence type="ECO:0000313" key="3">
    <source>
        <dbReference type="EMBL" id="ORX97055.1"/>
    </source>
</evidence>
<dbReference type="Proteomes" id="UP000193144">
    <property type="component" value="Unassembled WGS sequence"/>
</dbReference>
<feature type="non-terminal residue" evidence="3">
    <location>
        <position position="1"/>
    </location>
</feature>
<keyword evidence="1" id="KW-1133">Transmembrane helix</keyword>
<accession>A0A1Y1YGE3</accession>
<dbReference type="PANTHER" id="PTHR35395:SF1">
    <property type="entry name" value="DUF6536 DOMAIN-CONTAINING PROTEIN"/>
    <property type="match status" value="1"/>
</dbReference>
<dbReference type="EMBL" id="MCFA01000242">
    <property type="protein sequence ID" value="ORX97055.1"/>
    <property type="molecule type" value="Genomic_DNA"/>
</dbReference>
<evidence type="ECO:0000313" key="4">
    <source>
        <dbReference type="Proteomes" id="UP000193144"/>
    </source>
</evidence>
<reference evidence="3 4" key="1">
    <citation type="submission" date="2016-07" db="EMBL/GenBank/DDBJ databases">
        <title>Pervasive Adenine N6-methylation of Active Genes in Fungi.</title>
        <authorList>
            <consortium name="DOE Joint Genome Institute"/>
            <person name="Mondo S.J."/>
            <person name="Dannebaum R.O."/>
            <person name="Kuo R.C."/>
            <person name="Labutti K."/>
            <person name="Haridas S."/>
            <person name="Kuo A."/>
            <person name="Salamov A."/>
            <person name="Ahrendt S.R."/>
            <person name="Lipzen A."/>
            <person name="Sullivan W."/>
            <person name="Andreopoulos W.B."/>
            <person name="Clum A."/>
            <person name="Lindquist E."/>
            <person name="Daum C."/>
            <person name="Ramamoorthy G.K."/>
            <person name="Gryganskyi A."/>
            <person name="Culley D."/>
            <person name="Magnuson J.K."/>
            <person name="James T.Y."/>
            <person name="O'Malley M.A."/>
            <person name="Stajich J.E."/>
            <person name="Spatafora J.W."/>
            <person name="Visel A."/>
            <person name="Grigoriev I.V."/>
        </authorList>
    </citation>
    <scope>NUCLEOTIDE SEQUENCE [LARGE SCALE GENOMIC DNA]</scope>
    <source>
        <strain evidence="3 4">CBS 115471</strain>
    </source>
</reference>
<dbReference type="PANTHER" id="PTHR35395">
    <property type="entry name" value="DUF6536 DOMAIN-CONTAINING PROTEIN"/>
    <property type="match status" value="1"/>
</dbReference>
<name>A0A1Y1YGE3_9PLEO</name>
<feature type="transmembrane region" description="Helical" evidence="1">
    <location>
        <begin position="77"/>
        <end position="94"/>
    </location>
</feature>
<comment type="caution">
    <text evidence="3">The sequence shown here is derived from an EMBL/GenBank/DDBJ whole genome shotgun (WGS) entry which is preliminary data.</text>
</comment>
<dbReference type="OrthoDB" id="5429634at2759"/>
<keyword evidence="4" id="KW-1185">Reference proteome</keyword>
<evidence type="ECO:0000256" key="1">
    <source>
        <dbReference type="SAM" id="Phobius"/>
    </source>
</evidence>